<comment type="pathway">
    <text evidence="2">Secondary metabolite biosynthesis.</text>
</comment>
<dbReference type="GO" id="GO:0005506">
    <property type="term" value="F:iron ion binding"/>
    <property type="evidence" value="ECO:0007669"/>
    <property type="project" value="InterPro"/>
</dbReference>
<organism evidence="11 12">
    <name type="scientific">Favolaschia claudopus</name>
    <dbReference type="NCBI Taxonomy" id="2862362"/>
    <lineage>
        <taxon>Eukaryota</taxon>
        <taxon>Fungi</taxon>
        <taxon>Dikarya</taxon>
        <taxon>Basidiomycota</taxon>
        <taxon>Agaricomycotina</taxon>
        <taxon>Agaricomycetes</taxon>
        <taxon>Agaricomycetidae</taxon>
        <taxon>Agaricales</taxon>
        <taxon>Marasmiineae</taxon>
        <taxon>Mycenaceae</taxon>
        <taxon>Favolaschia</taxon>
    </lineage>
</organism>
<evidence type="ECO:0000256" key="6">
    <source>
        <dbReference type="ARBA" id="ARBA00023002"/>
    </source>
</evidence>
<evidence type="ECO:0000256" key="2">
    <source>
        <dbReference type="ARBA" id="ARBA00005179"/>
    </source>
</evidence>
<dbReference type="AlphaFoldDB" id="A0AAV9ZDC3"/>
<dbReference type="InterPro" id="IPR002401">
    <property type="entry name" value="Cyt_P450_E_grp-I"/>
</dbReference>
<dbReference type="EMBL" id="JAWWNJ010000166">
    <property type="protein sequence ID" value="KAK6977695.1"/>
    <property type="molecule type" value="Genomic_DNA"/>
</dbReference>
<accession>A0AAV9ZDC3</accession>
<dbReference type="CDD" id="cd11065">
    <property type="entry name" value="CYP64-like"/>
    <property type="match status" value="1"/>
</dbReference>
<comment type="caution">
    <text evidence="11">The sequence shown here is derived from an EMBL/GenBank/DDBJ whole genome shotgun (WGS) entry which is preliminary data.</text>
</comment>
<keyword evidence="6 10" id="KW-0560">Oxidoreductase</keyword>
<name>A0AAV9ZDC3_9AGAR</name>
<evidence type="ECO:0000256" key="3">
    <source>
        <dbReference type="ARBA" id="ARBA00010617"/>
    </source>
</evidence>
<dbReference type="InterPro" id="IPR001128">
    <property type="entry name" value="Cyt_P450"/>
</dbReference>
<dbReference type="PRINTS" id="PR00463">
    <property type="entry name" value="EP450I"/>
</dbReference>
<evidence type="ECO:0000256" key="10">
    <source>
        <dbReference type="RuleBase" id="RU000461"/>
    </source>
</evidence>
<evidence type="ECO:0000256" key="5">
    <source>
        <dbReference type="ARBA" id="ARBA00022723"/>
    </source>
</evidence>
<dbReference type="SUPFAM" id="SSF48264">
    <property type="entry name" value="Cytochrome P450"/>
    <property type="match status" value="1"/>
</dbReference>
<dbReference type="GO" id="GO:0004497">
    <property type="term" value="F:monooxygenase activity"/>
    <property type="evidence" value="ECO:0007669"/>
    <property type="project" value="UniProtKB-KW"/>
</dbReference>
<feature type="binding site" description="axial binding residue" evidence="9">
    <location>
        <position position="448"/>
    </location>
    <ligand>
        <name>heme</name>
        <dbReference type="ChEBI" id="CHEBI:30413"/>
    </ligand>
    <ligandPart>
        <name>Fe</name>
        <dbReference type="ChEBI" id="CHEBI:18248"/>
    </ligandPart>
</feature>
<proteinExistence type="inferred from homology"/>
<gene>
    <name evidence="11" type="ORF">R3P38DRAFT_2666129</name>
</gene>
<protein>
    <submittedName>
        <fullName evidence="11">Cytochrome P450</fullName>
    </submittedName>
</protein>
<keyword evidence="8 10" id="KW-0503">Monooxygenase</keyword>
<keyword evidence="5 9" id="KW-0479">Metal-binding</keyword>
<dbReference type="InterPro" id="IPR017972">
    <property type="entry name" value="Cyt_P450_CS"/>
</dbReference>
<evidence type="ECO:0000313" key="11">
    <source>
        <dbReference type="EMBL" id="KAK6977695.1"/>
    </source>
</evidence>
<evidence type="ECO:0000256" key="7">
    <source>
        <dbReference type="ARBA" id="ARBA00023004"/>
    </source>
</evidence>
<dbReference type="PANTHER" id="PTHR46300">
    <property type="entry name" value="P450, PUTATIVE (EUROFUNG)-RELATED-RELATED"/>
    <property type="match status" value="1"/>
</dbReference>
<dbReference type="PROSITE" id="PS00086">
    <property type="entry name" value="CYTOCHROME_P450"/>
    <property type="match status" value="1"/>
</dbReference>
<keyword evidence="7 9" id="KW-0408">Iron</keyword>
<keyword evidence="4 9" id="KW-0349">Heme</keyword>
<evidence type="ECO:0000256" key="4">
    <source>
        <dbReference type="ARBA" id="ARBA00022617"/>
    </source>
</evidence>
<evidence type="ECO:0000313" key="12">
    <source>
        <dbReference type="Proteomes" id="UP001362999"/>
    </source>
</evidence>
<dbReference type="Proteomes" id="UP001362999">
    <property type="component" value="Unassembled WGS sequence"/>
</dbReference>
<dbReference type="Gene3D" id="1.10.630.10">
    <property type="entry name" value="Cytochrome P450"/>
    <property type="match status" value="1"/>
</dbReference>
<keyword evidence="12" id="KW-1185">Reference proteome</keyword>
<dbReference type="PRINTS" id="PR00385">
    <property type="entry name" value="P450"/>
</dbReference>
<comment type="similarity">
    <text evidence="3 10">Belongs to the cytochrome P450 family.</text>
</comment>
<dbReference type="InterPro" id="IPR036396">
    <property type="entry name" value="Cyt_P450_sf"/>
</dbReference>
<dbReference type="GO" id="GO:0020037">
    <property type="term" value="F:heme binding"/>
    <property type="evidence" value="ECO:0007669"/>
    <property type="project" value="InterPro"/>
</dbReference>
<evidence type="ECO:0000256" key="8">
    <source>
        <dbReference type="ARBA" id="ARBA00023033"/>
    </source>
</evidence>
<dbReference type="InterPro" id="IPR050364">
    <property type="entry name" value="Cytochrome_P450_fung"/>
</dbReference>
<dbReference type="GO" id="GO:0016705">
    <property type="term" value="F:oxidoreductase activity, acting on paired donors, with incorporation or reduction of molecular oxygen"/>
    <property type="evidence" value="ECO:0007669"/>
    <property type="project" value="InterPro"/>
</dbReference>
<comment type="cofactor">
    <cofactor evidence="1 9">
        <name>heme</name>
        <dbReference type="ChEBI" id="CHEBI:30413"/>
    </cofactor>
</comment>
<sequence>MPHYSTLVALILTGAALLLTTLRKRRRPSSLPLPPGPKRSPLVGHLFTLPLEKQWETYAGWASSFRSDIIHLDIAGSSIVVLSSTEAVKELFERRSSLYSDRPESPMRQLMSWGFSVGFMKYGARRRAHRKLLHDAFNTSANKQFHAQERAAAQVLLRRILQDPHSRCCNVMKHFRHLAGSLVMDITYGIDVRETEDPYMNIAEKAMYGLSIASVPGAFLMESLPVLKYVPDWVPGAGFKRSAKEWKKWTCDLLEVPFKETQRNMRLGKARPSFVSSNLQQVELEDMEKTETDKKESVIRGTAGSMYAAGSDTTVGALGTFVLGILLNPEVQQKAQAELDAVLGPGQLPDFSDQDALPYVTAILKETLRWRPVTPMAIPHYLSVDDEYRGYRIPAKSVIIGNAWAILHDENMYPNPDNFNPERFLLNGKLNPEIRDPEAAFGFGRRICPGRHVATSTLWITIASILSTFSVRKAKKEDGEVVEPTHEYLPGLVSLPLPFECSFTPRSPQAVKIIQSTAQ</sequence>
<reference evidence="11 12" key="1">
    <citation type="journal article" date="2024" name="J Genomics">
        <title>Draft genome sequencing and assembly of Favolaschia claudopus CIRM-BRFM 2984 isolated from oak limbs.</title>
        <authorList>
            <person name="Navarro D."/>
            <person name="Drula E."/>
            <person name="Chaduli D."/>
            <person name="Cazenave R."/>
            <person name="Ahrendt S."/>
            <person name="Wang J."/>
            <person name="Lipzen A."/>
            <person name="Daum C."/>
            <person name="Barry K."/>
            <person name="Grigoriev I.V."/>
            <person name="Favel A."/>
            <person name="Rosso M.N."/>
            <person name="Martin F."/>
        </authorList>
    </citation>
    <scope>NUCLEOTIDE SEQUENCE [LARGE SCALE GENOMIC DNA]</scope>
    <source>
        <strain evidence="11 12">CIRM-BRFM 2984</strain>
    </source>
</reference>
<dbReference type="Pfam" id="PF00067">
    <property type="entry name" value="p450"/>
    <property type="match status" value="1"/>
</dbReference>
<evidence type="ECO:0000256" key="1">
    <source>
        <dbReference type="ARBA" id="ARBA00001971"/>
    </source>
</evidence>
<evidence type="ECO:0000256" key="9">
    <source>
        <dbReference type="PIRSR" id="PIRSR602401-1"/>
    </source>
</evidence>
<dbReference type="PANTHER" id="PTHR46300:SF7">
    <property type="entry name" value="P450, PUTATIVE (EUROFUNG)-RELATED"/>
    <property type="match status" value="1"/>
</dbReference>